<dbReference type="InterPro" id="IPR035965">
    <property type="entry name" value="PAS-like_dom_sf"/>
</dbReference>
<proteinExistence type="predicted"/>
<organism evidence="4">
    <name type="scientific">marine sediment metagenome</name>
    <dbReference type="NCBI Taxonomy" id="412755"/>
    <lineage>
        <taxon>unclassified sequences</taxon>
        <taxon>metagenomes</taxon>
        <taxon>ecological metagenomes</taxon>
    </lineage>
</organism>
<feature type="coiled-coil region" evidence="1">
    <location>
        <begin position="139"/>
        <end position="170"/>
    </location>
</feature>
<evidence type="ECO:0000259" key="2">
    <source>
        <dbReference type="PROSITE" id="PS50110"/>
    </source>
</evidence>
<gene>
    <name evidence="4" type="ORF">LCGC14_2496440</name>
</gene>
<dbReference type="Gene3D" id="3.30.450.20">
    <property type="entry name" value="PAS domain"/>
    <property type="match status" value="1"/>
</dbReference>
<dbReference type="PROSITE" id="PS50110">
    <property type="entry name" value="RESPONSE_REGULATORY"/>
    <property type="match status" value="1"/>
</dbReference>
<dbReference type="PANTHER" id="PTHR43228">
    <property type="entry name" value="TWO-COMPONENT RESPONSE REGULATOR"/>
    <property type="match status" value="1"/>
</dbReference>
<dbReference type="Gene3D" id="3.40.50.2300">
    <property type="match status" value="1"/>
</dbReference>
<dbReference type="SUPFAM" id="SSF52172">
    <property type="entry name" value="CheY-like"/>
    <property type="match status" value="1"/>
</dbReference>
<dbReference type="Pfam" id="PF00072">
    <property type="entry name" value="Response_reg"/>
    <property type="match status" value="1"/>
</dbReference>
<dbReference type="InterPro" id="IPR052048">
    <property type="entry name" value="ST_Response_Regulator"/>
</dbReference>
<evidence type="ECO:0000256" key="1">
    <source>
        <dbReference type="SAM" id="Coils"/>
    </source>
</evidence>
<dbReference type="AlphaFoldDB" id="A0A0F9BR56"/>
<evidence type="ECO:0008006" key="5">
    <source>
        <dbReference type="Google" id="ProtNLM"/>
    </source>
</evidence>
<keyword evidence="1" id="KW-0175">Coiled coil</keyword>
<dbReference type="PANTHER" id="PTHR43228:SF1">
    <property type="entry name" value="TWO-COMPONENT RESPONSE REGULATOR ARR22"/>
    <property type="match status" value="1"/>
</dbReference>
<reference evidence="4" key="1">
    <citation type="journal article" date="2015" name="Nature">
        <title>Complex archaea that bridge the gap between prokaryotes and eukaryotes.</title>
        <authorList>
            <person name="Spang A."/>
            <person name="Saw J.H."/>
            <person name="Jorgensen S.L."/>
            <person name="Zaremba-Niedzwiedzka K."/>
            <person name="Martijn J."/>
            <person name="Lind A.E."/>
            <person name="van Eijk R."/>
            <person name="Schleper C."/>
            <person name="Guy L."/>
            <person name="Ettema T.J."/>
        </authorList>
    </citation>
    <scope>NUCLEOTIDE SEQUENCE</scope>
</reference>
<dbReference type="EMBL" id="LAZR01039698">
    <property type="protein sequence ID" value="KKL16352.1"/>
    <property type="molecule type" value="Genomic_DNA"/>
</dbReference>
<evidence type="ECO:0000313" key="4">
    <source>
        <dbReference type="EMBL" id="KKL16352.1"/>
    </source>
</evidence>
<dbReference type="InterPro" id="IPR011006">
    <property type="entry name" value="CheY-like_superfamily"/>
</dbReference>
<feature type="non-terminal residue" evidence="4">
    <location>
        <position position="232"/>
    </location>
</feature>
<feature type="domain" description="PAS" evidence="3">
    <location>
        <begin position="156"/>
        <end position="228"/>
    </location>
</feature>
<dbReference type="GO" id="GO:0000160">
    <property type="term" value="P:phosphorelay signal transduction system"/>
    <property type="evidence" value="ECO:0007669"/>
    <property type="project" value="InterPro"/>
</dbReference>
<name>A0A0F9BR56_9ZZZZ</name>
<dbReference type="SUPFAM" id="SSF55785">
    <property type="entry name" value="PYP-like sensor domain (PAS domain)"/>
    <property type="match status" value="1"/>
</dbReference>
<dbReference type="CDD" id="cd00156">
    <property type="entry name" value="REC"/>
    <property type="match status" value="1"/>
</dbReference>
<protein>
    <recommendedName>
        <fullName evidence="5">Response regulatory domain-containing protein</fullName>
    </recommendedName>
</protein>
<accession>A0A0F9BR56</accession>
<dbReference type="NCBIfam" id="TIGR00229">
    <property type="entry name" value="sensory_box"/>
    <property type="match status" value="1"/>
</dbReference>
<dbReference type="InterPro" id="IPR001789">
    <property type="entry name" value="Sig_transdc_resp-reg_receiver"/>
</dbReference>
<dbReference type="SMART" id="SM00448">
    <property type="entry name" value="REC"/>
    <property type="match status" value="1"/>
</dbReference>
<dbReference type="PROSITE" id="PS50112">
    <property type="entry name" value="PAS"/>
    <property type="match status" value="1"/>
</dbReference>
<dbReference type="InterPro" id="IPR000014">
    <property type="entry name" value="PAS"/>
</dbReference>
<sequence length="232" mass="26267">MKPKIQNPKSKIETDPQSERLRILILEDVATDAELVKRELRNAGIVFTSRRVDKRDDFLKQLEGFSPDIILSDYTMPQFNGMEALALTRELNPTLPFVMVTGSINEETAVECMKAGADDYVLKERLKRIGSAVEGALEKKRMIGEKERAEDRLQEEKEFMEKSLNAQTDTFIVFEPATGKAVRWNKAFSEISGYSDEEIASMKVPDSYYSKEDLNNAAAATEKAFREGNARL</sequence>
<evidence type="ECO:0000259" key="3">
    <source>
        <dbReference type="PROSITE" id="PS50112"/>
    </source>
</evidence>
<feature type="domain" description="Response regulatory" evidence="2">
    <location>
        <begin position="22"/>
        <end position="138"/>
    </location>
</feature>
<comment type="caution">
    <text evidence="4">The sequence shown here is derived from an EMBL/GenBank/DDBJ whole genome shotgun (WGS) entry which is preliminary data.</text>
</comment>